<keyword evidence="1" id="KW-0812">Transmembrane</keyword>
<dbReference type="Proteomes" id="UP000245884">
    <property type="component" value="Unassembled WGS sequence"/>
</dbReference>
<keyword evidence="1" id="KW-1133">Transmembrane helix</keyword>
<name>A0A316UND5_9BASI</name>
<dbReference type="AlphaFoldDB" id="A0A316UND5"/>
<dbReference type="GeneID" id="37025970"/>
<feature type="non-terminal residue" evidence="2">
    <location>
        <position position="1"/>
    </location>
</feature>
<evidence type="ECO:0000313" key="3">
    <source>
        <dbReference type="Proteomes" id="UP000245884"/>
    </source>
</evidence>
<reference evidence="2 3" key="1">
    <citation type="journal article" date="2018" name="Mol. Biol. Evol.">
        <title>Broad Genomic Sampling Reveals a Smut Pathogenic Ancestry of the Fungal Clade Ustilaginomycotina.</title>
        <authorList>
            <person name="Kijpornyongpan T."/>
            <person name="Mondo S.J."/>
            <person name="Barry K."/>
            <person name="Sandor L."/>
            <person name="Lee J."/>
            <person name="Lipzen A."/>
            <person name="Pangilinan J."/>
            <person name="LaButti K."/>
            <person name="Hainaut M."/>
            <person name="Henrissat B."/>
            <person name="Grigoriev I.V."/>
            <person name="Spatafora J.W."/>
            <person name="Aime M.C."/>
        </authorList>
    </citation>
    <scope>NUCLEOTIDE SEQUENCE [LARGE SCALE GENOMIC DNA]</scope>
    <source>
        <strain evidence="2 3">MCA 5214</strain>
    </source>
</reference>
<organism evidence="2 3">
    <name type="scientific">Jaminaea rosea</name>
    <dbReference type="NCBI Taxonomy" id="1569628"/>
    <lineage>
        <taxon>Eukaryota</taxon>
        <taxon>Fungi</taxon>
        <taxon>Dikarya</taxon>
        <taxon>Basidiomycota</taxon>
        <taxon>Ustilaginomycotina</taxon>
        <taxon>Exobasidiomycetes</taxon>
        <taxon>Microstromatales</taxon>
        <taxon>Microstromatales incertae sedis</taxon>
        <taxon>Jaminaea</taxon>
    </lineage>
</organism>
<feature type="transmembrane region" description="Helical" evidence="1">
    <location>
        <begin position="24"/>
        <end position="48"/>
    </location>
</feature>
<proteinExistence type="predicted"/>
<feature type="transmembrane region" description="Helical" evidence="1">
    <location>
        <begin position="172"/>
        <end position="192"/>
    </location>
</feature>
<dbReference type="OrthoDB" id="3357787at2759"/>
<keyword evidence="3" id="KW-1185">Reference proteome</keyword>
<dbReference type="EMBL" id="KZ819670">
    <property type="protein sequence ID" value="PWN26812.1"/>
    <property type="molecule type" value="Genomic_DNA"/>
</dbReference>
<accession>A0A316UND5</accession>
<feature type="transmembrane region" description="Helical" evidence="1">
    <location>
        <begin position="74"/>
        <end position="97"/>
    </location>
</feature>
<feature type="transmembrane region" description="Helical" evidence="1">
    <location>
        <begin position="198"/>
        <end position="218"/>
    </location>
</feature>
<keyword evidence="1" id="KW-0472">Membrane</keyword>
<feature type="non-terminal residue" evidence="2">
    <location>
        <position position="238"/>
    </location>
</feature>
<dbReference type="RefSeq" id="XP_025361424.1">
    <property type="nucleotide sequence ID" value="XM_025504147.1"/>
</dbReference>
<evidence type="ECO:0000256" key="1">
    <source>
        <dbReference type="SAM" id="Phobius"/>
    </source>
</evidence>
<gene>
    <name evidence="2" type="ORF">BDZ90DRAFT_212789</name>
</gene>
<protein>
    <submittedName>
        <fullName evidence="2">Uncharacterized protein</fullName>
    </submittedName>
</protein>
<evidence type="ECO:0000313" key="2">
    <source>
        <dbReference type="EMBL" id="PWN26812.1"/>
    </source>
</evidence>
<sequence length="238" mass="25740">PLDEAEQRAIITSLRTSHDKSAKIYRYATLFLLSLVIITYLTPIPAYIAGTHPENHLTLFWAAHHVQGTHEDLIYLPAGPIYMLFFAFQGIIVVGAIRETVDLLGLAKLGPKPAAFPAPQPHLYGTAPGWLVPSLQDLRFSSATNQSVNSKTPATSPAAAQRPGLASVAPRLVYLGVLLVTSLPMPLMVFGAGNFTNAAWWALAPGALLIDLLVEWSIAGSEREIRGLDGQRYSYKGA</sequence>